<feature type="binding site" evidence="17">
    <location>
        <position position="441"/>
    </location>
    <ligand>
        <name>(6S)-NADPHX</name>
        <dbReference type="ChEBI" id="CHEBI:64076"/>
    </ligand>
</feature>
<dbReference type="PROSITE" id="PS51383">
    <property type="entry name" value="YJEF_C_3"/>
    <property type="match status" value="1"/>
</dbReference>
<dbReference type="HAMAP" id="MF_01966">
    <property type="entry name" value="NADHX_epimerase"/>
    <property type="match status" value="1"/>
</dbReference>
<evidence type="ECO:0000256" key="4">
    <source>
        <dbReference type="ARBA" id="ARBA00009524"/>
    </source>
</evidence>
<dbReference type="PIRSF" id="PIRSF017184">
    <property type="entry name" value="Nnr"/>
    <property type="match status" value="1"/>
</dbReference>
<dbReference type="Gene3D" id="3.40.50.10260">
    <property type="entry name" value="YjeF N-terminal domain"/>
    <property type="match status" value="1"/>
</dbReference>
<dbReference type="InterPro" id="IPR036652">
    <property type="entry name" value="YjeF_N_dom_sf"/>
</dbReference>
<dbReference type="InterPro" id="IPR004443">
    <property type="entry name" value="YjeF_N_dom"/>
</dbReference>
<comment type="catalytic activity">
    <reaction evidence="15 17 19">
        <text>(6S)-NADHX + ADP = AMP + phosphate + NADH + H(+)</text>
        <dbReference type="Rhea" id="RHEA:32223"/>
        <dbReference type="ChEBI" id="CHEBI:15378"/>
        <dbReference type="ChEBI" id="CHEBI:43474"/>
        <dbReference type="ChEBI" id="CHEBI:57945"/>
        <dbReference type="ChEBI" id="CHEBI:64074"/>
        <dbReference type="ChEBI" id="CHEBI:456215"/>
        <dbReference type="ChEBI" id="CHEBI:456216"/>
        <dbReference type="EC" id="4.2.1.136"/>
    </reaction>
</comment>
<dbReference type="InterPro" id="IPR030677">
    <property type="entry name" value="Nnr"/>
</dbReference>
<evidence type="ECO:0000256" key="15">
    <source>
        <dbReference type="ARBA" id="ARBA00048238"/>
    </source>
</evidence>
<dbReference type="PANTHER" id="PTHR12592:SF0">
    <property type="entry name" value="ATP-DEPENDENT (S)-NAD(P)H-HYDRATE DEHYDRATASE"/>
    <property type="match status" value="1"/>
</dbReference>
<dbReference type="eggNOG" id="COG0063">
    <property type="taxonomic scope" value="Bacteria"/>
</dbReference>
<keyword evidence="11 18" id="KW-0413">Isomerase</keyword>
<keyword evidence="12 17" id="KW-0456">Lyase</keyword>
<feature type="binding site" evidence="17">
    <location>
        <position position="260"/>
    </location>
    <ligand>
        <name>(6S)-NADPHX</name>
        <dbReference type="ChEBI" id="CHEBI:64076"/>
    </ligand>
</feature>
<comment type="similarity">
    <text evidence="18">Belongs to the NnrE/AIBP family.</text>
</comment>
<feature type="binding site" evidence="17">
    <location>
        <position position="440"/>
    </location>
    <ligand>
        <name>AMP</name>
        <dbReference type="ChEBI" id="CHEBI:456215"/>
    </ligand>
</feature>
<evidence type="ECO:0000256" key="11">
    <source>
        <dbReference type="ARBA" id="ARBA00023235"/>
    </source>
</evidence>
<dbReference type="GO" id="GO:0052856">
    <property type="term" value="F:NAD(P)HX epimerase activity"/>
    <property type="evidence" value="ECO:0007669"/>
    <property type="project" value="UniProtKB-UniRule"/>
</dbReference>
<keyword evidence="8 17" id="KW-0521">NADP</keyword>
<feature type="binding site" evidence="18">
    <location>
        <position position="55"/>
    </location>
    <ligand>
        <name>K(+)</name>
        <dbReference type="ChEBI" id="CHEBI:29103"/>
    </ligand>
</feature>
<comment type="subunit">
    <text evidence="17">Homotetramer.</text>
</comment>
<feature type="binding site" evidence="18">
    <location>
        <begin position="129"/>
        <end position="135"/>
    </location>
    <ligand>
        <name>(6S)-NADPHX</name>
        <dbReference type="ChEBI" id="CHEBI:64076"/>
    </ligand>
</feature>
<evidence type="ECO:0000256" key="7">
    <source>
        <dbReference type="ARBA" id="ARBA00022840"/>
    </source>
</evidence>
<dbReference type="PATRIC" id="fig|994573.3.peg.2678"/>
<evidence type="ECO:0000256" key="17">
    <source>
        <dbReference type="HAMAP-Rule" id="MF_01965"/>
    </source>
</evidence>
<proteinExistence type="inferred from homology"/>
<evidence type="ECO:0000256" key="3">
    <source>
        <dbReference type="ARBA" id="ARBA00006001"/>
    </source>
</evidence>
<evidence type="ECO:0000313" key="22">
    <source>
        <dbReference type="EMBL" id="ETA79952.1"/>
    </source>
</evidence>
<dbReference type="GO" id="GO:0046496">
    <property type="term" value="P:nicotinamide nucleotide metabolic process"/>
    <property type="evidence" value="ECO:0007669"/>
    <property type="project" value="UniProtKB-UniRule"/>
</dbReference>
<feature type="domain" description="YjeF C-terminal" evidence="20">
    <location>
        <begin position="225"/>
        <end position="498"/>
    </location>
</feature>
<evidence type="ECO:0000256" key="1">
    <source>
        <dbReference type="ARBA" id="ARBA00000013"/>
    </source>
</evidence>
<keyword evidence="10 17" id="KW-0520">NAD</keyword>
<feature type="binding site" evidence="18">
    <location>
        <position position="125"/>
    </location>
    <ligand>
        <name>K(+)</name>
        <dbReference type="ChEBI" id="CHEBI:29103"/>
    </ligand>
</feature>
<dbReference type="NCBIfam" id="TIGR00197">
    <property type="entry name" value="yjeF_nterm"/>
    <property type="match status" value="1"/>
</dbReference>
<evidence type="ECO:0000256" key="5">
    <source>
        <dbReference type="ARBA" id="ARBA00022723"/>
    </source>
</evidence>
<name>V7I4N0_9CLOT</name>
<dbReference type="eggNOG" id="COG0062">
    <property type="taxonomic scope" value="Bacteria"/>
</dbReference>
<feature type="binding site" evidence="18">
    <location>
        <position position="161"/>
    </location>
    <ligand>
        <name>K(+)</name>
        <dbReference type="ChEBI" id="CHEBI:29103"/>
    </ligand>
</feature>
<feature type="domain" description="YjeF N-terminal" evidence="21">
    <location>
        <begin position="9"/>
        <end position="215"/>
    </location>
</feature>
<dbReference type="Pfam" id="PF01256">
    <property type="entry name" value="Carb_kinase"/>
    <property type="match status" value="1"/>
</dbReference>
<evidence type="ECO:0000256" key="18">
    <source>
        <dbReference type="HAMAP-Rule" id="MF_01966"/>
    </source>
</evidence>
<comment type="cofactor">
    <cofactor evidence="17">
        <name>Mg(2+)</name>
        <dbReference type="ChEBI" id="CHEBI:18420"/>
    </cofactor>
</comment>
<dbReference type="GO" id="GO:0005524">
    <property type="term" value="F:ATP binding"/>
    <property type="evidence" value="ECO:0007669"/>
    <property type="project" value="UniProtKB-UniRule"/>
</dbReference>
<dbReference type="GO" id="GO:0016301">
    <property type="term" value="F:kinase activity"/>
    <property type="evidence" value="ECO:0007669"/>
    <property type="project" value="UniProtKB-KW"/>
</dbReference>
<dbReference type="GO" id="GO:0110051">
    <property type="term" value="P:metabolite repair"/>
    <property type="evidence" value="ECO:0007669"/>
    <property type="project" value="TreeGrafter"/>
</dbReference>
<dbReference type="CDD" id="cd01171">
    <property type="entry name" value="YXKO-related"/>
    <property type="match status" value="1"/>
</dbReference>
<evidence type="ECO:0000259" key="21">
    <source>
        <dbReference type="PROSITE" id="PS51385"/>
    </source>
</evidence>
<comment type="catalytic activity">
    <reaction evidence="1 18 19">
        <text>(6R)-NADHX = (6S)-NADHX</text>
        <dbReference type="Rhea" id="RHEA:32215"/>
        <dbReference type="ChEBI" id="CHEBI:64074"/>
        <dbReference type="ChEBI" id="CHEBI:64075"/>
        <dbReference type="EC" id="5.1.99.6"/>
    </reaction>
</comment>
<comment type="function">
    <text evidence="17">Catalyzes the dehydration of the S-form of NAD(P)HX at the expense of ADP, which is converted to AMP. Together with NAD(P)HX epimerase, which catalyzes the epimerization of the S- and R-forms, the enzyme allows the repair of both epimers of NAD(P)HX, a damaged form of NAD(P)H that is a result of enzymatic or heat-dependent hydration.</text>
</comment>
<comment type="catalytic activity">
    <reaction evidence="16 17 19">
        <text>(6S)-NADPHX + ADP = AMP + phosphate + NADPH + H(+)</text>
        <dbReference type="Rhea" id="RHEA:32235"/>
        <dbReference type="ChEBI" id="CHEBI:15378"/>
        <dbReference type="ChEBI" id="CHEBI:43474"/>
        <dbReference type="ChEBI" id="CHEBI:57783"/>
        <dbReference type="ChEBI" id="CHEBI:64076"/>
        <dbReference type="ChEBI" id="CHEBI:456215"/>
        <dbReference type="ChEBI" id="CHEBI:456216"/>
        <dbReference type="EC" id="4.2.1.136"/>
    </reaction>
</comment>
<comment type="function">
    <text evidence="14 19">Bifunctional enzyme that catalyzes the epimerization of the S- and R-forms of NAD(P)HX and the dehydration of the S-form of NAD(P)HX at the expense of ADP, which is converted to AMP. This allows the repair of both epimers of NAD(P)HX, a damaged form of NAD(P)H that is a result of enzymatic or heat-dependent hydration.</text>
</comment>
<evidence type="ECO:0000259" key="20">
    <source>
        <dbReference type="PROSITE" id="PS51383"/>
    </source>
</evidence>
<organism evidence="22 23">
    <name type="scientific">Youngiibacter fragilis 232.1</name>
    <dbReference type="NCBI Taxonomy" id="994573"/>
    <lineage>
        <taxon>Bacteria</taxon>
        <taxon>Bacillati</taxon>
        <taxon>Bacillota</taxon>
        <taxon>Clostridia</taxon>
        <taxon>Eubacteriales</taxon>
        <taxon>Clostridiaceae</taxon>
        <taxon>Youngiibacter</taxon>
    </lineage>
</organism>
<comment type="similarity">
    <text evidence="17">Belongs to the NnrD/CARKD family.</text>
</comment>
<dbReference type="PANTHER" id="PTHR12592">
    <property type="entry name" value="ATP-DEPENDENT (S)-NAD(P)H-HYDRATE DEHYDRATASE FAMILY MEMBER"/>
    <property type="match status" value="1"/>
</dbReference>
<keyword evidence="7 17" id="KW-0067">ATP-binding</keyword>
<dbReference type="InterPro" id="IPR000631">
    <property type="entry name" value="CARKD"/>
</dbReference>
<sequence>MRIAGVEMMREIDRIAVEEIGIPASVLMENAAIACVRNLDLTKGYFVVVCGRGNNGGDGFAIARHLYCMDKEVDVFYISEGSDYKAETRTNFRILKRLGVPMTPLSGETMWSFREALKDADVVVDSLLGTGVARPVRDFLRQVIQEININSRFVLSVDVPSGMNADTGESMGQVVDADITVTFQCMKRGFLNYEAMPHLGKIAVEKIGIPGPVEAKAEKGEYLTDHSLACSLIPIRDKTGFKGNYGKVLVVAGSQGFTGAALICTEAAISTGSGLVTLCSREEVFQSLVLRLKEAMSLHPDKLEDGVSRADVVVFGPGLGNFDVTFDMLLLVIKSMQENGGRSKTLLIDADGLNVLKDRTEILTHLDFNVILTPHVGEMSRLCGLSAEEIQKSRIDTARSFALEHKCIVVLKGFNTVVTDGSVVYVNPTGSSAMAQGGMGDALAGMIGSLCGQGLEPLEAAVLGTYLHGYIGDELAGERYVVKASEIIDAIPGSMKRLQDSRK</sequence>
<feature type="binding site" evidence="17">
    <location>
        <position position="375"/>
    </location>
    <ligand>
        <name>(6S)-NADPHX</name>
        <dbReference type="ChEBI" id="CHEBI:64076"/>
    </ligand>
</feature>
<feature type="binding site" evidence="17">
    <location>
        <position position="318"/>
    </location>
    <ligand>
        <name>(6S)-NADPHX</name>
        <dbReference type="ChEBI" id="CHEBI:64076"/>
    </ligand>
</feature>
<dbReference type="GO" id="GO:0052855">
    <property type="term" value="F:ADP-dependent NAD(P)H-hydrate dehydratase activity"/>
    <property type="evidence" value="ECO:0007669"/>
    <property type="project" value="UniProtKB-UniRule"/>
</dbReference>
<feature type="binding site" evidence="18">
    <location>
        <position position="158"/>
    </location>
    <ligand>
        <name>(6S)-NADPHX</name>
        <dbReference type="ChEBI" id="CHEBI:64076"/>
    </ligand>
</feature>
<dbReference type="PROSITE" id="PS51385">
    <property type="entry name" value="YJEF_N"/>
    <property type="match status" value="1"/>
</dbReference>
<evidence type="ECO:0000256" key="14">
    <source>
        <dbReference type="ARBA" id="ARBA00025153"/>
    </source>
</evidence>
<dbReference type="STRING" id="994573.T472_0214260"/>
<dbReference type="NCBIfam" id="TIGR00196">
    <property type="entry name" value="yjeF_cterm"/>
    <property type="match status" value="1"/>
</dbReference>
<dbReference type="Gene3D" id="3.40.1190.20">
    <property type="match status" value="1"/>
</dbReference>
<evidence type="ECO:0000256" key="19">
    <source>
        <dbReference type="PIRNR" id="PIRNR017184"/>
    </source>
</evidence>
<protein>
    <recommendedName>
        <fullName evidence="19">Bifunctional NAD(P)H-hydrate repair enzyme</fullName>
    </recommendedName>
    <alternativeName>
        <fullName evidence="19">Nicotinamide nucleotide repair protein</fullName>
    </alternativeName>
    <domain>
        <recommendedName>
            <fullName evidence="19">ADP-dependent (S)-NAD(P)H-hydrate dehydratase</fullName>
            <ecNumber evidence="19">4.2.1.136</ecNumber>
        </recommendedName>
        <alternativeName>
            <fullName evidence="19">ADP-dependent NAD(P)HX dehydratase</fullName>
        </alternativeName>
    </domain>
    <domain>
        <recommendedName>
            <fullName evidence="19">NAD(P)H-hydrate epimerase</fullName>
            <ecNumber evidence="19">5.1.99.6</ecNumber>
        </recommendedName>
    </domain>
</protein>
<dbReference type="EC" id="4.2.1.136" evidence="19"/>
<evidence type="ECO:0000256" key="9">
    <source>
        <dbReference type="ARBA" id="ARBA00022958"/>
    </source>
</evidence>
<evidence type="ECO:0000256" key="2">
    <source>
        <dbReference type="ARBA" id="ARBA00000909"/>
    </source>
</evidence>
<evidence type="ECO:0000256" key="12">
    <source>
        <dbReference type="ARBA" id="ARBA00023239"/>
    </source>
</evidence>
<dbReference type="EC" id="5.1.99.6" evidence="19"/>
<dbReference type="InterPro" id="IPR029056">
    <property type="entry name" value="Ribokinase-like"/>
</dbReference>
<dbReference type="SUPFAM" id="SSF64153">
    <property type="entry name" value="YjeF N-terminal domain-like"/>
    <property type="match status" value="1"/>
</dbReference>
<keyword evidence="23" id="KW-1185">Reference proteome</keyword>
<evidence type="ECO:0000256" key="8">
    <source>
        <dbReference type="ARBA" id="ARBA00022857"/>
    </source>
</evidence>
<keyword evidence="5 18" id="KW-0479">Metal-binding</keyword>
<dbReference type="Proteomes" id="UP000017747">
    <property type="component" value="Unassembled WGS sequence"/>
</dbReference>
<reference evidence="22 23" key="1">
    <citation type="journal article" date="2014" name="Genome Announc.">
        <title>Genome Sequence of Youngiibacter fragilis, the Type Strain of the Genus Youngiibacter.</title>
        <authorList>
            <person name="Wawrik C.B."/>
            <person name="Callaghan A.V."/>
            <person name="Stamps B.W."/>
            <person name="Wawrik B."/>
        </authorList>
    </citation>
    <scope>NUCLEOTIDE SEQUENCE [LARGE SCALE GENOMIC DNA]</scope>
    <source>
        <strain evidence="22 23">232.1</strain>
    </source>
</reference>
<comment type="similarity">
    <text evidence="3 19">In the N-terminal section; belongs to the NnrE/AIBP family.</text>
</comment>
<dbReference type="GO" id="GO:0046872">
    <property type="term" value="F:metal ion binding"/>
    <property type="evidence" value="ECO:0007669"/>
    <property type="project" value="UniProtKB-UniRule"/>
</dbReference>
<dbReference type="EMBL" id="AXUN02000196">
    <property type="protein sequence ID" value="ETA79952.1"/>
    <property type="molecule type" value="Genomic_DNA"/>
</dbReference>
<dbReference type="OrthoDB" id="9806925at2"/>
<comment type="cofactor">
    <cofactor evidence="18 19">
        <name>K(+)</name>
        <dbReference type="ChEBI" id="CHEBI:29103"/>
    </cofactor>
    <text evidence="18 19">Binds 1 potassium ion per subunit.</text>
</comment>
<feature type="binding site" evidence="17">
    <location>
        <begin position="412"/>
        <end position="416"/>
    </location>
    <ligand>
        <name>AMP</name>
        <dbReference type="ChEBI" id="CHEBI:456215"/>
    </ligand>
</feature>
<comment type="similarity">
    <text evidence="4 19">In the C-terminal section; belongs to the NnrD/CARKD family.</text>
</comment>
<evidence type="ECO:0000313" key="23">
    <source>
        <dbReference type="Proteomes" id="UP000017747"/>
    </source>
</evidence>
<keyword evidence="22" id="KW-0418">Kinase</keyword>
<gene>
    <name evidence="17" type="primary">nnrD</name>
    <name evidence="18" type="synonym">nnrE</name>
    <name evidence="22" type="ORF">T472_0214260</name>
</gene>
<evidence type="ECO:0000256" key="13">
    <source>
        <dbReference type="ARBA" id="ARBA00023268"/>
    </source>
</evidence>
<evidence type="ECO:0000256" key="10">
    <source>
        <dbReference type="ARBA" id="ARBA00023027"/>
    </source>
</evidence>
<comment type="caution">
    <text evidence="18">Lacks conserved residue(s) required for the propagation of feature annotation.</text>
</comment>
<evidence type="ECO:0000256" key="6">
    <source>
        <dbReference type="ARBA" id="ARBA00022741"/>
    </source>
</evidence>
<keyword evidence="13" id="KW-0511">Multifunctional enzyme</keyword>
<dbReference type="SUPFAM" id="SSF53613">
    <property type="entry name" value="Ribokinase-like"/>
    <property type="match status" value="1"/>
</dbReference>
<dbReference type="HAMAP" id="MF_01965">
    <property type="entry name" value="NADHX_dehydratase"/>
    <property type="match status" value="1"/>
</dbReference>
<comment type="catalytic activity">
    <reaction evidence="2 18 19">
        <text>(6R)-NADPHX = (6S)-NADPHX</text>
        <dbReference type="Rhea" id="RHEA:32227"/>
        <dbReference type="ChEBI" id="CHEBI:64076"/>
        <dbReference type="ChEBI" id="CHEBI:64077"/>
        <dbReference type="EC" id="5.1.99.6"/>
    </reaction>
</comment>
<dbReference type="AlphaFoldDB" id="V7I4N0"/>
<keyword evidence="6 17" id="KW-0547">Nucleotide-binding</keyword>
<keyword evidence="9 18" id="KW-0630">Potassium</keyword>
<comment type="function">
    <text evidence="18">Catalyzes the epimerization of the S- and R-forms of NAD(P)HX, a damaged form of NAD(P)H that is a result of enzymatic or heat-dependent hydration. This is a prerequisite for the S-specific NAD(P)H-hydrate dehydratase to allow the repair of both epimers of NAD(P)HX.</text>
</comment>
<keyword evidence="22" id="KW-0808">Transferase</keyword>
<evidence type="ECO:0000256" key="16">
    <source>
        <dbReference type="ARBA" id="ARBA00049209"/>
    </source>
</evidence>
<comment type="caution">
    <text evidence="22">The sequence shown here is derived from an EMBL/GenBank/DDBJ whole genome shotgun (WGS) entry which is preliminary data.</text>
</comment>
<feature type="binding site" evidence="18">
    <location>
        <begin position="54"/>
        <end position="58"/>
    </location>
    <ligand>
        <name>(6S)-NADPHX</name>
        <dbReference type="ChEBI" id="CHEBI:64076"/>
    </ligand>
</feature>
<accession>V7I4N0</accession>
<dbReference type="Pfam" id="PF03853">
    <property type="entry name" value="YjeF_N"/>
    <property type="match status" value="1"/>
</dbReference>